<accession>B8IA42</accession>
<organism evidence="1 2">
    <name type="scientific">Methylobacterium nodulans (strain LMG 21967 / CNCM I-2342 / ORS 2060)</name>
    <dbReference type="NCBI Taxonomy" id="460265"/>
    <lineage>
        <taxon>Bacteria</taxon>
        <taxon>Pseudomonadati</taxon>
        <taxon>Pseudomonadota</taxon>
        <taxon>Alphaproteobacteria</taxon>
        <taxon>Hyphomicrobiales</taxon>
        <taxon>Methylobacteriaceae</taxon>
        <taxon>Methylobacterium</taxon>
    </lineage>
</organism>
<dbReference type="KEGG" id="mno:Mnod_2294"/>
<protein>
    <submittedName>
        <fullName evidence="1">Uncharacterized protein</fullName>
    </submittedName>
</protein>
<dbReference type="AlphaFoldDB" id="B8IA42"/>
<proteinExistence type="predicted"/>
<dbReference type="eggNOG" id="ENOG5033IQC">
    <property type="taxonomic scope" value="Bacteria"/>
</dbReference>
<evidence type="ECO:0000313" key="2">
    <source>
        <dbReference type="Proteomes" id="UP000008207"/>
    </source>
</evidence>
<dbReference type="Proteomes" id="UP000008207">
    <property type="component" value="Chromosome"/>
</dbReference>
<keyword evidence="2" id="KW-1185">Reference proteome</keyword>
<sequence>MFLICSMRSGRGIGGARVTCPAQYPFVIVRVACGVCVSRRGSYRLARLAEKFGADTPLERVLEGIAHDCPYPPPDKVRGNQYVPRCHAYFPDLIDAPRPPDLPPGLAVLKVVQGGKS</sequence>
<dbReference type="EMBL" id="CP001349">
    <property type="protein sequence ID" value="ACL57270.1"/>
    <property type="molecule type" value="Genomic_DNA"/>
</dbReference>
<reference evidence="1 2" key="1">
    <citation type="submission" date="2009-01" db="EMBL/GenBank/DDBJ databases">
        <title>Complete sequence of chromosome of Methylobacterium nodulans ORS 2060.</title>
        <authorList>
            <consortium name="US DOE Joint Genome Institute"/>
            <person name="Lucas S."/>
            <person name="Copeland A."/>
            <person name="Lapidus A."/>
            <person name="Glavina del Rio T."/>
            <person name="Dalin E."/>
            <person name="Tice H."/>
            <person name="Bruce D."/>
            <person name="Goodwin L."/>
            <person name="Pitluck S."/>
            <person name="Sims D."/>
            <person name="Brettin T."/>
            <person name="Detter J.C."/>
            <person name="Han C."/>
            <person name="Larimer F."/>
            <person name="Land M."/>
            <person name="Hauser L."/>
            <person name="Kyrpides N."/>
            <person name="Ivanova N."/>
            <person name="Marx C.J."/>
            <person name="Richardson P."/>
        </authorList>
    </citation>
    <scope>NUCLEOTIDE SEQUENCE [LARGE SCALE GENOMIC DNA]</scope>
    <source>
        <strain evidence="2">LMG 21967 / CNCM I-2342 / ORS 2060</strain>
    </source>
</reference>
<evidence type="ECO:0000313" key="1">
    <source>
        <dbReference type="EMBL" id="ACL57270.1"/>
    </source>
</evidence>
<name>B8IA42_METNO</name>
<dbReference type="HOGENOM" id="CLU_173240_0_0_5"/>
<gene>
    <name evidence="1" type="ordered locus">Mnod_2294</name>
</gene>